<organism evidence="2 3">
    <name type="scientific">Tritrichomonas foetus</name>
    <dbReference type="NCBI Taxonomy" id="1144522"/>
    <lineage>
        <taxon>Eukaryota</taxon>
        <taxon>Metamonada</taxon>
        <taxon>Parabasalia</taxon>
        <taxon>Tritrichomonadida</taxon>
        <taxon>Tritrichomonadidae</taxon>
        <taxon>Tritrichomonas</taxon>
    </lineage>
</organism>
<evidence type="ECO:0000313" key="3">
    <source>
        <dbReference type="Proteomes" id="UP000179807"/>
    </source>
</evidence>
<comment type="caution">
    <text evidence="2">The sequence shown here is derived from an EMBL/GenBank/DDBJ whole genome shotgun (WGS) entry which is preliminary data.</text>
</comment>
<dbReference type="VEuPathDB" id="TrichDB:TRFO_26696"/>
<gene>
    <name evidence="2" type="ORF">TRFO_26696</name>
</gene>
<dbReference type="RefSeq" id="XP_068358686.1">
    <property type="nucleotide sequence ID" value="XM_068505107.1"/>
</dbReference>
<dbReference type="SUPFAM" id="SSF47031">
    <property type="entry name" value="Second domain of FERM"/>
    <property type="match status" value="5"/>
</dbReference>
<feature type="domain" description="FERM" evidence="1">
    <location>
        <begin position="1442"/>
        <end position="1728"/>
    </location>
</feature>
<dbReference type="GeneID" id="94839811"/>
<dbReference type="PROSITE" id="PS50057">
    <property type="entry name" value="FERM_3"/>
    <property type="match status" value="5"/>
</dbReference>
<feature type="domain" description="FERM" evidence="1">
    <location>
        <begin position="1832"/>
        <end position="2122"/>
    </location>
</feature>
<keyword evidence="3" id="KW-1185">Reference proteome</keyword>
<accession>A0A1J4K751</accession>
<dbReference type="InterPro" id="IPR019748">
    <property type="entry name" value="FERM_central"/>
</dbReference>
<dbReference type="Gene3D" id="1.20.80.10">
    <property type="match status" value="1"/>
</dbReference>
<dbReference type="Proteomes" id="UP000179807">
    <property type="component" value="Unassembled WGS sequence"/>
</dbReference>
<dbReference type="InterPro" id="IPR035963">
    <property type="entry name" value="FERM_2"/>
</dbReference>
<dbReference type="InterPro" id="IPR000299">
    <property type="entry name" value="FERM_domain"/>
</dbReference>
<protein>
    <recommendedName>
        <fullName evidence="1">FERM domain-containing protein</fullName>
    </recommendedName>
</protein>
<dbReference type="InterPro" id="IPR019749">
    <property type="entry name" value="Band_41_domain"/>
</dbReference>
<feature type="domain" description="FERM" evidence="1">
    <location>
        <begin position="649"/>
        <end position="937"/>
    </location>
</feature>
<dbReference type="InterPro" id="IPR014352">
    <property type="entry name" value="FERM/acyl-CoA-bd_prot_sf"/>
</dbReference>
<sequence length="2637" mass="305074">MTSSLDLFTARNIEDPSPLSYQYSSNFTGLQLLTVGSFNVGLQINTTNVVKFLDANGQTKILNPDLTLQEQGLKNGMTVFILPHDDNSILPIREIPDGNLNTFDSKNINTDLVSISDLPKLRTFTSSYQAYNSVSDFNFSDHTDASDGSEFGTLKISDLAKNFGIDTHDSGKSVTILTYDGFRSRTNLECIYFLHFSYHEMCETARKFLGLPKKKYVLLMRFSDEESKWFEPGHYLEEYNPFNNMKMFVFTTKIQLRVITKYLPPVECVVELMKTVKEIIPEIAKQLGMDSYYAYSLYKKKNHDINQHELLEDELSLPQQTRSIREVLFLRRFFIFTGYDLVSFTSAFNAFRDAREEFLYGKLHCDIKQVIVLASYSLLIDPPDGYEFDFSMIPETISNIVPKNFASNPAVREGIKTFFNTREKPNRGDAIRIFLRIIRLIPSFAAERYKAKLQIHEKNGSNYIDCQLFFCHHRLIITITDDQEIDNEIYYQKITESSIKSHKITIKYRKQPRIYDVVVLRSKYADEIYSVLSGFESVFKSILQRRAIERAHETGDDVSLLDEEDQIGLFTQLSRSDDANPQLFIYDRRITGGQLIIQAMKNLNLNVNVKYSILFQIRENTFKWIKPNETLFGMNIDDGMIAYMIEINARLRLHLTDESSKMVIYDVTKPVRELVKLTFEKLHMSEIVGYTFFFKNNPQKALDTRFSIPEQCTEYSDLIFKRRFFILTVSDLINLPVLRQTYHDTKYYVLNQDVEINEDQAIDLGILSVIIDTPVNGDVRQTFGHTDFEGLFPKQIKITQKFTTKFHSVFKSFDITIDECAAMRRYIKLARDLPKFGSETVKTNYKLLGKNKKSKFFEGQIIVCPLFLILEDITSKKEVFKIYYHQIISYKSADKAMTLTFIDSKGVNSTTYGFKSENLDTILMLISETIGILRKSIIDRQNEKAAENLAIKQRLDGGWVDENGRVRRKMIDMRLSLSLTKETNLPLYWFEVELTKEELIELLVRNNRKLDPKKSYSLLAKMINRNPKFRFLKKGEKISDINPTRDFLMFIIESNLILKITTLLHQVKSILIPIEKNIKELIPIIAEKFALTNCIGYTLFSTDNNSQKPLELYLTIPEQMSEFQIILLKRRFFVITTKDYAHMGSMLTTFNDVRDLILSGKMDVPVGDALKLAYYALYIDLPRIPSPEDIPKDIQSLLPINISSKSSYIKILKNYCTTPIDNIVNSREMAIRKYLDISRSIPTFGCEPFQATMQDKKNKIVKITLLVGPTKLFGRKTNGKYFLTIGYDHIIKISSINKQILIKYHDESLNQFTYFEFECEKSQEFLDVQRTYVEISDEVLLSRIPSAGNITESLYISNLDRIELQIEYRNSGETIHCPYDKRLNGLQLAQKVSHNLKKNPNGQYTCLLELSPEDKIWVKPTQILGMLHPFKHAKLHLFENNMLVSITPDDGISRKVIIDITQTVSDLISFIADRLYVDNWIGYCLYSSNGEPLDYQKSVPEQINDFSNLIFKRRLFRVTKYDIETPNIALRLFSDFRKNALSNICKPTENQVIAMATLLLYADGKSPEEVQKNQLSKNMHDIEYILPQGYNPRSDLIRKIEKIKSDKLFNKTEAMIKFIHDTKNIKYFGYEQFLRVSVLTQNKKNREVNILIGPKGVKIYHYATHEENDIKYKQILEINIMKDIILLKVVADGNGDKDKVVDFLFMANTAERIYNLIDAYRNIIIPQLKARKQLQKGSESINTDILDPNTILLEVSRQMGHPHPLHYAFDLDETGIIISNQLINVFLLINSTKNQILHRSPEGELSWLPDNGKFRSLNPTIGSRIFFTQLNTPVKVIISNNLIIQSIISIQEFISKNVQVIISDLNNKFFEGFTLYPLAPERLIPLSLNKSLPEQTTSFTELYIRRRFYVFPSLLFDDNNSVFMLYDDCKRMVMNEEVELNEEKALDLAYFTIYADLNEKSFFLSPTIFEDLSPFIPPSIISSSNLINKFKTLIKQFPPMSELEAAYHYIEQCVVLHGFGCEIYECFYNDVINSNKRQHRISKLYLGPFLIEVIDFQSHRKYAYFDYSSIISYFIENGNLHFKYFDDEKNENHIMLEIDHVEEAHEYVKQMFVYFADDYYLRSPSEIINEINFKLAKKASQVHTTENSNYRISYTQEDDYSQDYQDLSLDVNAESYDCCYSIPDINDDDNDEYHYIDRPVDMYGNDDNYKWRMDQDGLKIDRVGRMLDALDDELHDVIDKLNEMNYDTLIDKFAVIENLVNTLRESDISDKFKQKVDKMDSLINEIRETIDKFDGNEGDMRFYVGVLTEKFTAMMNDVIPMKKLIIGERQLKITMENITDPLVRNVIDVSEALEELAASLSRSLRNFNGIDPKSYINTIHVMSERLTALASSLSDTKDPNFVEGSIVPALQETIKLLEKLPSLGISNPLSDNIIRMIVSIEKMIANTAESRNKTANLMYCGDNKAIHTSISALLMVSSAVEKYIESPLHKTNILTAQLISTTRIRIFEAKQVVSNQMKLMKNDFSNATFRYRSLYAILSAEKLSKQLIEHLSDNQAQVSKEENILNYLDTSIKAITTINMIPSNIGLILQNIDLILTYHTKIKPGILEKQLSNIECIIIAETIAVLKEIHFIGCPVM</sequence>
<dbReference type="OrthoDB" id="10262320at2759"/>
<feature type="domain" description="FERM" evidence="1">
    <location>
        <begin position="254"/>
        <end position="543"/>
    </location>
</feature>
<dbReference type="EMBL" id="MLAK01000754">
    <property type="protein sequence ID" value="OHT05550.1"/>
    <property type="molecule type" value="Genomic_DNA"/>
</dbReference>
<evidence type="ECO:0000259" key="1">
    <source>
        <dbReference type="PROSITE" id="PS50057"/>
    </source>
</evidence>
<evidence type="ECO:0000313" key="2">
    <source>
        <dbReference type="EMBL" id="OHT05550.1"/>
    </source>
</evidence>
<name>A0A1J4K751_9EUKA</name>
<dbReference type="Pfam" id="PF00373">
    <property type="entry name" value="FERM_M"/>
    <property type="match status" value="2"/>
</dbReference>
<proteinExistence type="predicted"/>
<dbReference type="SMART" id="SM00295">
    <property type="entry name" value="B41"/>
    <property type="match status" value="4"/>
</dbReference>
<reference evidence="2" key="1">
    <citation type="submission" date="2016-10" db="EMBL/GenBank/DDBJ databases">
        <authorList>
            <person name="Benchimol M."/>
            <person name="Almeida L.G."/>
            <person name="Vasconcelos A.T."/>
            <person name="Perreira-Neves A."/>
            <person name="Rosa I.A."/>
            <person name="Tasca T."/>
            <person name="Bogo M.R."/>
            <person name="de Souza W."/>
        </authorList>
    </citation>
    <scope>NUCLEOTIDE SEQUENCE [LARGE SCALE GENOMIC DNA]</scope>
    <source>
        <strain evidence="2">K</strain>
    </source>
</reference>
<feature type="domain" description="FERM" evidence="1">
    <location>
        <begin position="1056"/>
        <end position="1340"/>
    </location>
</feature>